<evidence type="ECO:0000259" key="6">
    <source>
        <dbReference type="Pfam" id="PF01386"/>
    </source>
</evidence>
<evidence type="ECO:0000256" key="4">
    <source>
        <dbReference type="ARBA" id="ARBA00023274"/>
    </source>
</evidence>
<dbReference type="NCBIfam" id="TIGR00731">
    <property type="entry name" value="bL25_bact_ctc"/>
    <property type="match status" value="1"/>
</dbReference>
<comment type="subunit">
    <text evidence="5">Part of the 50S ribosomal subunit; part of the 5S rRNA/L5/L18/L25 subcomplex. Contacts the 5S rRNA. Binds to the 5S rRNA independently of L5 and L18.</text>
</comment>
<dbReference type="SUPFAM" id="SSF50715">
    <property type="entry name" value="Ribosomal protein L25-like"/>
    <property type="match status" value="1"/>
</dbReference>
<accession>A0ABP8V7U1</accession>
<dbReference type="Gene3D" id="2.170.120.20">
    <property type="entry name" value="Ribosomal protein L25, beta domain"/>
    <property type="match status" value="1"/>
</dbReference>
<comment type="caution">
    <text evidence="8">The sequence shown here is derived from an EMBL/GenBank/DDBJ whole genome shotgun (WGS) entry which is preliminary data.</text>
</comment>
<dbReference type="Pfam" id="PF01386">
    <property type="entry name" value="Ribosomal_L25p"/>
    <property type="match status" value="1"/>
</dbReference>
<keyword evidence="1 5" id="KW-0699">rRNA-binding</keyword>
<evidence type="ECO:0000313" key="9">
    <source>
        <dbReference type="Proteomes" id="UP001500604"/>
    </source>
</evidence>
<dbReference type="NCBIfam" id="NF004130">
    <property type="entry name" value="PRK05618.1-5"/>
    <property type="match status" value="1"/>
</dbReference>
<dbReference type="HAMAP" id="MF_01336">
    <property type="entry name" value="Ribosomal_bL25"/>
    <property type="match status" value="1"/>
</dbReference>
<dbReference type="PANTHER" id="PTHR33284:SF1">
    <property type="entry name" value="RIBOSOMAL PROTEIN L25_GLN-TRNA SYNTHETASE, ANTI-CODON-BINDING DOMAIN-CONTAINING PROTEIN"/>
    <property type="match status" value="1"/>
</dbReference>
<dbReference type="Proteomes" id="UP001500604">
    <property type="component" value="Unassembled WGS sequence"/>
</dbReference>
<dbReference type="InterPro" id="IPR020930">
    <property type="entry name" value="Ribosomal_uL5_bac-type"/>
</dbReference>
<dbReference type="InterPro" id="IPR011035">
    <property type="entry name" value="Ribosomal_bL25/Gln-tRNA_synth"/>
</dbReference>
<name>A0ABP8V7U1_9GAMM</name>
<reference evidence="9" key="1">
    <citation type="journal article" date="2019" name="Int. J. Syst. Evol. Microbiol.">
        <title>The Global Catalogue of Microorganisms (GCM) 10K type strain sequencing project: providing services to taxonomists for standard genome sequencing and annotation.</title>
        <authorList>
            <consortium name="The Broad Institute Genomics Platform"/>
            <consortium name="The Broad Institute Genome Sequencing Center for Infectious Disease"/>
            <person name="Wu L."/>
            <person name="Ma J."/>
        </authorList>
    </citation>
    <scope>NUCLEOTIDE SEQUENCE [LARGE SCALE GENOMIC DNA]</scope>
    <source>
        <strain evidence="9">JCM 17805</strain>
    </source>
</reference>
<dbReference type="InterPro" id="IPR020056">
    <property type="entry name" value="Rbsml_bL25/Gln-tRNA_synth_N"/>
</dbReference>
<protein>
    <recommendedName>
        <fullName evidence="5">Large ribosomal subunit protein bL25</fullName>
    </recommendedName>
    <alternativeName>
        <fullName evidence="5">General stress protein CTC</fullName>
    </alternativeName>
</protein>
<dbReference type="GO" id="GO:0005840">
    <property type="term" value="C:ribosome"/>
    <property type="evidence" value="ECO:0007669"/>
    <property type="project" value="UniProtKB-KW"/>
</dbReference>
<dbReference type="EMBL" id="BAABFL010000464">
    <property type="protein sequence ID" value="GAA4651862.1"/>
    <property type="molecule type" value="Genomic_DNA"/>
</dbReference>
<dbReference type="Gene3D" id="2.40.240.10">
    <property type="entry name" value="Ribosomal Protein L25, Chain P"/>
    <property type="match status" value="1"/>
</dbReference>
<comment type="function">
    <text evidence="5">This is one of the proteins that binds to the 5S RNA in the ribosome where it forms part of the central protuberance.</text>
</comment>
<dbReference type="PANTHER" id="PTHR33284">
    <property type="entry name" value="RIBOSOMAL PROTEIN L25/GLN-TRNA SYNTHETASE, ANTI-CODON-BINDING DOMAIN-CONTAINING PROTEIN"/>
    <property type="match status" value="1"/>
</dbReference>
<feature type="domain" description="Large ribosomal subunit protein bL25 L25" evidence="6">
    <location>
        <begin position="7"/>
        <end position="94"/>
    </location>
</feature>
<gene>
    <name evidence="5" type="primary">rplY</name>
    <name evidence="5" type="synonym">ctc</name>
    <name evidence="8" type="ORF">GCM10023116_41460</name>
</gene>
<dbReference type="RefSeq" id="WP_345198318.1">
    <property type="nucleotide sequence ID" value="NZ_BAABFL010000464.1"/>
</dbReference>
<evidence type="ECO:0000256" key="2">
    <source>
        <dbReference type="ARBA" id="ARBA00022884"/>
    </source>
</evidence>
<keyword evidence="3 5" id="KW-0689">Ribosomal protein</keyword>
<dbReference type="Pfam" id="PF14693">
    <property type="entry name" value="Ribosomal_TL5_C"/>
    <property type="match status" value="1"/>
</dbReference>
<dbReference type="NCBIfam" id="NF004612">
    <property type="entry name" value="PRK05943.1"/>
    <property type="match status" value="1"/>
</dbReference>
<evidence type="ECO:0000313" key="8">
    <source>
        <dbReference type="EMBL" id="GAA4651862.1"/>
    </source>
</evidence>
<dbReference type="HAMAP" id="MF_01334">
    <property type="entry name" value="Ribosomal_bL25_CTC"/>
    <property type="match status" value="1"/>
</dbReference>
<keyword evidence="2 5" id="KW-0694">RNA-binding</keyword>
<dbReference type="InterPro" id="IPR029751">
    <property type="entry name" value="Ribosomal_L25_dom"/>
</dbReference>
<evidence type="ECO:0000256" key="3">
    <source>
        <dbReference type="ARBA" id="ARBA00022980"/>
    </source>
</evidence>
<dbReference type="InterPro" id="IPR001021">
    <property type="entry name" value="Ribosomal_bL25_long"/>
</dbReference>
<evidence type="ECO:0000256" key="1">
    <source>
        <dbReference type="ARBA" id="ARBA00022730"/>
    </source>
</evidence>
<feature type="domain" description="Large ribosomal subunit protein bL25 beta" evidence="7">
    <location>
        <begin position="102"/>
        <end position="190"/>
    </location>
</feature>
<dbReference type="NCBIfam" id="NF004128">
    <property type="entry name" value="PRK05618.1-2"/>
    <property type="match status" value="1"/>
</dbReference>
<keyword evidence="4 5" id="KW-0687">Ribonucleoprotein</keyword>
<evidence type="ECO:0000259" key="7">
    <source>
        <dbReference type="Pfam" id="PF14693"/>
    </source>
</evidence>
<sequence length="210" mass="22685">MSEAIVLNAELRKDVGKGASRRLRHAEKLPAIIYGANAEATQITLMAKDVRKALESEAFYAQIVTLNVEGKTEQAILKDIQRHPAKEFAMHMDFLRVDAATEVTTNVPLHFINEDVCAGAKAGGAITHNMVEVEVRCLPKDLPEFIEVDMAAVELGGSVHLSELKVAEGVKLVHLMHGEDHDLPVAGVQAVRATKEDAADEAAEGESSAE</sequence>
<dbReference type="InterPro" id="IPR037121">
    <property type="entry name" value="Ribosomal_bL25_C"/>
</dbReference>
<dbReference type="InterPro" id="IPR020055">
    <property type="entry name" value="Ribosomal_bL25_short"/>
</dbReference>
<comment type="similarity">
    <text evidence="5">Belongs to the bacterial ribosomal protein bL25 family. CTC subfamily.</text>
</comment>
<keyword evidence="9" id="KW-1185">Reference proteome</keyword>
<evidence type="ECO:0000256" key="5">
    <source>
        <dbReference type="HAMAP-Rule" id="MF_01334"/>
    </source>
</evidence>
<dbReference type="InterPro" id="IPR020057">
    <property type="entry name" value="Ribosomal_bL25_b-dom"/>
</dbReference>
<dbReference type="CDD" id="cd00495">
    <property type="entry name" value="Ribosomal_L25_TL5_CTC"/>
    <property type="match status" value="1"/>
</dbReference>
<proteinExistence type="inferred from homology"/>
<organism evidence="8 9">
    <name type="scientific">Kistimonas scapharcae</name>
    <dbReference type="NCBI Taxonomy" id="1036133"/>
    <lineage>
        <taxon>Bacteria</taxon>
        <taxon>Pseudomonadati</taxon>
        <taxon>Pseudomonadota</taxon>
        <taxon>Gammaproteobacteria</taxon>
        <taxon>Oceanospirillales</taxon>
        <taxon>Endozoicomonadaceae</taxon>
        <taxon>Kistimonas</taxon>
    </lineage>
</organism>